<dbReference type="CDD" id="cd00060">
    <property type="entry name" value="FHA"/>
    <property type="match status" value="1"/>
</dbReference>
<sequence>MAAFLVPLDAGSCVIPLEKAILLIGRQSDCDVSLTTSRKVSRKHCCIAIVNNTVIVRDLGSTNGVCINGQRINREAPLRLGDELTIGDVRFRLQKEATPATRSQAQTPLAPMPAMPQPPAAAPRAPLPPPVSMDFPVALSKGPLVPPSLSAVRSGSQKTGSDLDFVDSGPLVPYEPTANDFVPLRSDSI</sequence>
<accession>A0A7C4QUG9</accession>
<organism evidence="3">
    <name type="scientific">Schlesneria paludicola</name>
    <dbReference type="NCBI Taxonomy" id="360056"/>
    <lineage>
        <taxon>Bacteria</taxon>
        <taxon>Pseudomonadati</taxon>
        <taxon>Planctomycetota</taxon>
        <taxon>Planctomycetia</taxon>
        <taxon>Planctomycetales</taxon>
        <taxon>Planctomycetaceae</taxon>
        <taxon>Schlesneria</taxon>
    </lineage>
</organism>
<evidence type="ECO:0000313" key="3">
    <source>
        <dbReference type="EMBL" id="HGT41049.1"/>
    </source>
</evidence>
<feature type="compositionally biased region" description="Polar residues" evidence="1">
    <location>
        <begin position="151"/>
        <end position="160"/>
    </location>
</feature>
<evidence type="ECO:0000256" key="1">
    <source>
        <dbReference type="SAM" id="MobiDB-lite"/>
    </source>
</evidence>
<dbReference type="InterPro" id="IPR008984">
    <property type="entry name" value="SMAD_FHA_dom_sf"/>
</dbReference>
<feature type="domain" description="FHA" evidence="2">
    <location>
        <begin position="22"/>
        <end position="72"/>
    </location>
</feature>
<dbReference type="PANTHER" id="PTHR23308">
    <property type="entry name" value="NUCLEAR INHIBITOR OF PROTEIN PHOSPHATASE-1"/>
    <property type="match status" value="1"/>
</dbReference>
<protein>
    <submittedName>
        <fullName evidence="3">FHA domain-containing protein</fullName>
    </submittedName>
</protein>
<dbReference type="AlphaFoldDB" id="A0A7C4QUG9"/>
<feature type="compositionally biased region" description="Pro residues" evidence="1">
    <location>
        <begin position="110"/>
        <end position="124"/>
    </location>
</feature>
<comment type="caution">
    <text evidence="3">The sequence shown here is derived from an EMBL/GenBank/DDBJ whole genome shotgun (WGS) entry which is preliminary data.</text>
</comment>
<dbReference type="SMART" id="SM00240">
    <property type="entry name" value="FHA"/>
    <property type="match status" value="1"/>
</dbReference>
<dbReference type="PROSITE" id="PS50006">
    <property type="entry name" value="FHA_DOMAIN"/>
    <property type="match status" value="1"/>
</dbReference>
<feature type="region of interest" description="Disordered" evidence="1">
    <location>
        <begin position="96"/>
        <end position="124"/>
    </location>
</feature>
<proteinExistence type="predicted"/>
<dbReference type="Gene3D" id="2.60.200.20">
    <property type="match status" value="1"/>
</dbReference>
<dbReference type="SUPFAM" id="SSF49879">
    <property type="entry name" value="SMAD/FHA domain"/>
    <property type="match status" value="1"/>
</dbReference>
<dbReference type="Pfam" id="PF00498">
    <property type="entry name" value="FHA"/>
    <property type="match status" value="1"/>
</dbReference>
<dbReference type="InterPro" id="IPR050923">
    <property type="entry name" value="Cell_Proc_Reg/RNA_Proc"/>
</dbReference>
<dbReference type="InterPro" id="IPR000253">
    <property type="entry name" value="FHA_dom"/>
</dbReference>
<evidence type="ECO:0000259" key="2">
    <source>
        <dbReference type="PROSITE" id="PS50006"/>
    </source>
</evidence>
<name>A0A7C4QUG9_9PLAN</name>
<gene>
    <name evidence="3" type="ORF">ENS64_17525</name>
</gene>
<dbReference type="EMBL" id="DSVQ01000019">
    <property type="protein sequence ID" value="HGT41049.1"/>
    <property type="molecule type" value="Genomic_DNA"/>
</dbReference>
<reference evidence="3" key="1">
    <citation type="journal article" date="2020" name="mSystems">
        <title>Genome- and Community-Level Interaction Insights into Carbon Utilization and Element Cycling Functions of Hydrothermarchaeota in Hydrothermal Sediment.</title>
        <authorList>
            <person name="Zhou Z."/>
            <person name="Liu Y."/>
            <person name="Xu W."/>
            <person name="Pan J."/>
            <person name="Luo Z.H."/>
            <person name="Li M."/>
        </authorList>
    </citation>
    <scope>NUCLEOTIDE SEQUENCE [LARGE SCALE GENOMIC DNA]</scope>
    <source>
        <strain evidence="3">SpSt-508</strain>
    </source>
</reference>
<feature type="region of interest" description="Disordered" evidence="1">
    <location>
        <begin position="146"/>
        <end position="189"/>
    </location>
</feature>